<dbReference type="Proteomes" id="UP000198984">
    <property type="component" value="Unassembled WGS sequence"/>
</dbReference>
<accession>A0A1H8IXT4</accession>
<reference evidence="1 2" key="1">
    <citation type="submission" date="2016-10" db="EMBL/GenBank/DDBJ databases">
        <authorList>
            <person name="de Groot N.N."/>
        </authorList>
    </citation>
    <scope>NUCLEOTIDE SEQUENCE [LARGE SCALE GENOMIC DNA]</scope>
    <source>
        <strain evidence="1 2">DSM 21039</strain>
    </source>
</reference>
<dbReference type="RefSeq" id="WP_089920733.1">
    <property type="nucleotide sequence ID" value="NZ_FOBB01000012.1"/>
</dbReference>
<evidence type="ECO:0000313" key="1">
    <source>
        <dbReference type="EMBL" id="SEN73312.1"/>
    </source>
</evidence>
<dbReference type="AlphaFoldDB" id="A0A1H8IXT4"/>
<protein>
    <submittedName>
        <fullName evidence="1">Uncharacterized protein</fullName>
    </submittedName>
</protein>
<sequence>MTSNMQMNIYQQWPETPAAPRSLCGAAGLPREWAVDAYPAEVDEERDPADRFSQDELVEIIAQYLF</sequence>
<proteinExistence type="predicted"/>
<name>A0A1H8IXT4_9BACT</name>
<evidence type="ECO:0000313" key="2">
    <source>
        <dbReference type="Proteomes" id="UP000198984"/>
    </source>
</evidence>
<keyword evidence="2" id="KW-1185">Reference proteome</keyword>
<gene>
    <name evidence="1" type="ORF">SAMN04488505_112119</name>
</gene>
<dbReference type="EMBL" id="FOBB01000012">
    <property type="protein sequence ID" value="SEN73312.1"/>
    <property type="molecule type" value="Genomic_DNA"/>
</dbReference>
<organism evidence="1 2">
    <name type="scientific">Chitinophaga rupis</name>
    <dbReference type="NCBI Taxonomy" id="573321"/>
    <lineage>
        <taxon>Bacteria</taxon>
        <taxon>Pseudomonadati</taxon>
        <taxon>Bacteroidota</taxon>
        <taxon>Chitinophagia</taxon>
        <taxon>Chitinophagales</taxon>
        <taxon>Chitinophagaceae</taxon>
        <taxon>Chitinophaga</taxon>
    </lineage>
</organism>